<gene>
    <name evidence="2" type="ORF">AV656_06875</name>
</gene>
<dbReference type="Pfam" id="PF01261">
    <property type="entry name" value="AP_endonuc_2"/>
    <property type="match status" value="1"/>
</dbReference>
<accession>A0A161SLP3</accession>
<dbReference type="Proteomes" id="UP000076490">
    <property type="component" value="Unassembled WGS sequence"/>
</dbReference>
<sequence length="273" mass="30681">MSKKWYGSSTLFWGGTIRQIADKFSAAGLGGVELWAEQFRFSGFRVSAVKEVLGDAGLGLTLHAPSWDLNMCSLNEGIREQSLSEIERSVALAADLGAEDVTIHPGRITVNERWTEWHLEKMQQSLDRLERIAIREGIPLSVEMMEDRDGELVTGPETMNRLVRHRSPFITVTVDTAHVPFSRSPFIEMNALCRVGKLHVSDATANRFHVPLGKGKVDTKPAIRAAAERGIIRVIEGFDYLGETKMLEENMRYLKKNGLFGMEEITYEISRDE</sequence>
<dbReference type="EMBL" id="LQNT01000009">
    <property type="protein sequence ID" value="KZE38623.1"/>
    <property type="molecule type" value="Genomic_DNA"/>
</dbReference>
<evidence type="ECO:0000313" key="3">
    <source>
        <dbReference type="Proteomes" id="UP000076490"/>
    </source>
</evidence>
<dbReference type="InterPro" id="IPR050312">
    <property type="entry name" value="IolE/XylAMocC-like"/>
</dbReference>
<feature type="domain" description="Xylose isomerase-like TIM barrel" evidence="1">
    <location>
        <begin position="24"/>
        <end position="256"/>
    </location>
</feature>
<dbReference type="RefSeq" id="WP_063180302.1">
    <property type="nucleotide sequence ID" value="NZ_LQNT01000009.1"/>
</dbReference>
<comment type="caution">
    <text evidence="2">The sequence shown here is derived from an EMBL/GenBank/DDBJ whole genome shotgun (WGS) entry which is preliminary data.</text>
</comment>
<proteinExistence type="predicted"/>
<dbReference type="PANTHER" id="PTHR12110">
    <property type="entry name" value="HYDROXYPYRUVATE ISOMERASE"/>
    <property type="match status" value="1"/>
</dbReference>
<dbReference type="PANTHER" id="PTHR12110:SF21">
    <property type="entry name" value="XYLOSE ISOMERASE-LIKE TIM BARREL DOMAIN-CONTAINING PROTEIN"/>
    <property type="match status" value="1"/>
</dbReference>
<protein>
    <recommendedName>
        <fullName evidence="1">Xylose isomerase-like TIM barrel domain-containing protein</fullName>
    </recommendedName>
</protein>
<evidence type="ECO:0000259" key="1">
    <source>
        <dbReference type="Pfam" id="PF01261"/>
    </source>
</evidence>
<dbReference type="AlphaFoldDB" id="A0A161SLP3"/>
<name>A0A161SLP3_9BACL</name>
<dbReference type="InterPro" id="IPR013022">
    <property type="entry name" value="Xyl_isomerase-like_TIM-brl"/>
</dbReference>
<evidence type="ECO:0000313" key="2">
    <source>
        <dbReference type="EMBL" id="KZE38623.1"/>
    </source>
</evidence>
<dbReference type="OrthoDB" id="110795at2"/>
<reference evidence="2 3" key="1">
    <citation type="submission" date="2016-01" db="EMBL/GenBank/DDBJ databases">
        <title>Whole genome sequencing of Bhargavaea cecembensis T14.</title>
        <authorList>
            <person name="Hong K.W."/>
        </authorList>
    </citation>
    <scope>NUCLEOTIDE SEQUENCE [LARGE SCALE GENOMIC DNA]</scope>
    <source>
        <strain evidence="2 3">T14</strain>
    </source>
</reference>
<organism evidence="2 3">
    <name type="scientific">Bhargavaea cecembensis</name>
    <dbReference type="NCBI Taxonomy" id="394098"/>
    <lineage>
        <taxon>Bacteria</taxon>
        <taxon>Bacillati</taxon>
        <taxon>Bacillota</taxon>
        <taxon>Bacilli</taxon>
        <taxon>Bacillales</taxon>
        <taxon>Caryophanaceae</taxon>
        <taxon>Bhargavaea</taxon>
    </lineage>
</organism>
<dbReference type="InterPro" id="IPR036237">
    <property type="entry name" value="Xyl_isomerase-like_sf"/>
</dbReference>
<dbReference type="Gene3D" id="3.20.20.150">
    <property type="entry name" value="Divalent-metal-dependent TIM barrel enzymes"/>
    <property type="match status" value="1"/>
</dbReference>
<dbReference type="SUPFAM" id="SSF51658">
    <property type="entry name" value="Xylose isomerase-like"/>
    <property type="match status" value="1"/>
</dbReference>